<dbReference type="InterPro" id="IPR006379">
    <property type="entry name" value="HAD-SF_hydro_IIB"/>
</dbReference>
<sequence>MNAILILDLDNTILSDKEHPNLLVKRLSLLRTYGKLILATGRNFQNFITNFNWNDISNLIDVGIFSNGGEVVTKYNFERTYFNKLAVHLLIEVLAERKYITVVQKDFKKQYSFDYFLENNIESSNITRFKILDKKFYEDYELQTLISSLEIQACYSPDGIISLFPAGVNKGLKVKNFIKDTKNTKILAFGDGNNDLSMKVITNANYVRTKDRGNDTFNFLLNQIRRLVNE</sequence>
<dbReference type="PANTHER" id="PTHR10000:SF8">
    <property type="entry name" value="HAD SUPERFAMILY HYDROLASE-LIKE, TYPE 3"/>
    <property type="match status" value="1"/>
</dbReference>
<evidence type="ECO:0000313" key="2">
    <source>
        <dbReference type="Proteomes" id="UP000250668"/>
    </source>
</evidence>
<dbReference type="AlphaFoldDB" id="A0AB33ZX76"/>
<dbReference type="InterPro" id="IPR036412">
    <property type="entry name" value="HAD-like_sf"/>
</dbReference>
<gene>
    <name evidence="1" type="primary">cof</name>
    <name evidence="1" type="ORF">LJCM1025_17720</name>
</gene>
<dbReference type="Proteomes" id="UP000250668">
    <property type="component" value="Unassembled WGS sequence"/>
</dbReference>
<dbReference type="RefSeq" id="WP_113774707.1">
    <property type="nucleotide sequence ID" value="NZ_BEXJ01000006.1"/>
</dbReference>
<dbReference type="GO" id="GO:0000287">
    <property type="term" value="F:magnesium ion binding"/>
    <property type="evidence" value="ECO:0007669"/>
    <property type="project" value="TreeGrafter"/>
</dbReference>
<reference evidence="1 2" key="1">
    <citation type="journal article" date="2018" name="Int. J. Syst. Evol. Microbiol.">
        <title>Lactobacillus paragasseri sp. nov., a sister taxon of Lactobacillus gasseri, based on whole-genome sequence analyses.</title>
        <authorList>
            <person name="Tanizawa Y."/>
            <person name="Tada I."/>
            <person name="Kobayashi H."/>
            <person name="Endo A."/>
            <person name="Maeno S."/>
            <person name="Toyoda A."/>
            <person name="Arita M."/>
            <person name="Nakamura Y."/>
            <person name="Sakamoto M."/>
            <person name="Ohkuma M."/>
            <person name="Tohno M."/>
        </authorList>
    </citation>
    <scope>NUCLEOTIDE SEQUENCE [LARGE SCALE GENOMIC DNA]</scope>
    <source>
        <strain evidence="1 2">JCM 1025</strain>
    </source>
</reference>
<proteinExistence type="predicted"/>
<dbReference type="GO" id="GO:0005829">
    <property type="term" value="C:cytosol"/>
    <property type="evidence" value="ECO:0007669"/>
    <property type="project" value="TreeGrafter"/>
</dbReference>
<dbReference type="GO" id="GO:0016791">
    <property type="term" value="F:phosphatase activity"/>
    <property type="evidence" value="ECO:0007669"/>
    <property type="project" value="TreeGrafter"/>
</dbReference>
<organism evidence="1 2">
    <name type="scientific">Lactobacillus gasseri</name>
    <dbReference type="NCBI Taxonomy" id="1596"/>
    <lineage>
        <taxon>Bacteria</taxon>
        <taxon>Bacillati</taxon>
        <taxon>Bacillota</taxon>
        <taxon>Bacilli</taxon>
        <taxon>Lactobacillales</taxon>
        <taxon>Lactobacillaceae</taxon>
        <taxon>Lactobacillus</taxon>
    </lineage>
</organism>
<name>A0AB33ZX76_LACGS</name>
<accession>A0AB33ZX76</accession>
<dbReference type="NCBIfam" id="TIGR01484">
    <property type="entry name" value="HAD-SF-IIB"/>
    <property type="match status" value="1"/>
</dbReference>
<dbReference type="PANTHER" id="PTHR10000">
    <property type="entry name" value="PHOSPHOSERINE PHOSPHATASE"/>
    <property type="match status" value="1"/>
</dbReference>
<dbReference type="Gene3D" id="3.40.50.1000">
    <property type="entry name" value="HAD superfamily/HAD-like"/>
    <property type="match status" value="2"/>
</dbReference>
<dbReference type="EMBL" id="BEXJ01000006">
    <property type="protein sequence ID" value="GBA98041.1"/>
    <property type="molecule type" value="Genomic_DNA"/>
</dbReference>
<evidence type="ECO:0000313" key="1">
    <source>
        <dbReference type="EMBL" id="GBA98041.1"/>
    </source>
</evidence>
<dbReference type="SUPFAM" id="SSF56784">
    <property type="entry name" value="HAD-like"/>
    <property type="match status" value="1"/>
</dbReference>
<dbReference type="Pfam" id="PF08282">
    <property type="entry name" value="Hydrolase_3"/>
    <property type="match status" value="1"/>
</dbReference>
<dbReference type="InterPro" id="IPR023214">
    <property type="entry name" value="HAD_sf"/>
</dbReference>
<protein>
    <submittedName>
        <fullName evidence="1">Haloacid dehalogenase</fullName>
    </submittedName>
</protein>
<comment type="caution">
    <text evidence="1">The sequence shown here is derived from an EMBL/GenBank/DDBJ whole genome shotgun (WGS) entry which is preliminary data.</text>
</comment>